<protein>
    <recommendedName>
        <fullName evidence="4">DUF4367 domain-containing protein</fullName>
    </recommendedName>
</protein>
<keyword evidence="1" id="KW-1133">Transmembrane helix</keyword>
<comment type="caution">
    <text evidence="2">The sequence shown here is derived from an EMBL/GenBank/DDBJ whole genome shotgun (WGS) entry which is preliminary data.</text>
</comment>
<feature type="transmembrane region" description="Helical" evidence="1">
    <location>
        <begin position="58"/>
        <end position="79"/>
    </location>
</feature>
<sequence>MSIEQRLTDELKRQGKSIQCPAAVGIRTEQLFDQRFAGKHSKGNGTSVFARPRRYSQAVMIALCLLLFSGIAYASTLLYQLNDGTFSFQVSSNTQKTLDAQQTKAVRERINQVRQQLESGESAVVYVPELNKIKLPPLVKVNQPQSYTNIEVWQKQLVGGPGLYKLPDKLPEGFAYTEGRTVLPIGAIDVDTLRDNLETLKKQSKDGAAGIAWKKLTAVRTHAQSFGAQEIPNLIYQNTKGDQIQIYYQLIPDGEKEKTVQAHITGIEQVEKINLKGKEAYYSVNNHAFLSPSNQSQALTWIGQENGQIMLYSVISESVGVSKQDLVFTAEHMK</sequence>
<gene>
    <name evidence="2" type="ORF">OB236_37945</name>
</gene>
<dbReference type="EMBL" id="JAOQIO010000124">
    <property type="protein sequence ID" value="MCU6797923.1"/>
    <property type="molecule type" value="Genomic_DNA"/>
</dbReference>
<organism evidence="2 3">
    <name type="scientific">Paenibacillus baimaensis</name>
    <dbReference type="NCBI Taxonomy" id="2982185"/>
    <lineage>
        <taxon>Bacteria</taxon>
        <taxon>Bacillati</taxon>
        <taxon>Bacillota</taxon>
        <taxon>Bacilli</taxon>
        <taxon>Bacillales</taxon>
        <taxon>Paenibacillaceae</taxon>
        <taxon>Paenibacillus</taxon>
    </lineage>
</organism>
<evidence type="ECO:0000313" key="2">
    <source>
        <dbReference type="EMBL" id="MCU6797923.1"/>
    </source>
</evidence>
<dbReference type="Proteomes" id="UP001652445">
    <property type="component" value="Unassembled WGS sequence"/>
</dbReference>
<keyword evidence="1" id="KW-0812">Transmembrane</keyword>
<keyword evidence="3" id="KW-1185">Reference proteome</keyword>
<name>A0ABT2UTD2_9BACL</name>
<evidence type="ECO:0000313" key="3">
    <source>
        <dbReference type="Proteomes" id="UP001652445"/>
    </source>
</evidence>
<accession>A0ABT2UTD2</accession>
<proteinExistence type="predicted"/>
<dbReference type="RefSeq" id="WP_262688622.1">
    <property type="nucleotide sequence ID" value="NZ_JAOQIO010000124.1"/>
</dbReference>
<keyword evidence="1" id="KW-0472">Membrane</keyword>
<reference evidence="2 3" key="1">
    <citation type="submission" date="2022-09" db="EMBL/GenBank/DDBJ databases">
        <authorList>
            <person name="Han X.L."/>
            <person name="Wang Q."/>
            <person name="Lu T."/>
        </authorList>
    </citation>
    <scope>NUCLEOTIDE SEQUENCE [LARGE SCALE GENOMIC DNA]</scope>
    <source>
        <strain evidence="2 3">WQ 127069</strain>
    </source>
</reference>
<evidence type="ECO:0008006" key="4">
    <source>
        <dbReference type="Google" id="ProtNLM"/>
    </source>
</evidence>
<evidence type="ECO:0000256" key="1">
    <source>
        <dbReference type="SAM" id="Phobius"/>
    </source>
</evidence>